<sequence length="151" mass="16100">MTTLEHTKYPVSLYDGADANSIAGFIGTYLGENLEEHPSRIKLAHKLTHSVTIISTDTDSACTIVCGDEEAVVYNGMVGQPPVVLITTDNHIHTIAQLPTKAGGLVPFGLLTNRGMKLLGALVTRRLVVKGLFTDTATVLRLIALLSVSDS</sequence>
<evidence type="ECO:0000313" key="2">
    <source>
        <dbReference type="Proteomes" id="UP000662986"/>
    </source>
</evidence>
<dbReference type="Proteomes" id="UP000662986">
    <property type="component" value="Chromosome"/>
</dbReference>
<reference evidence="1 2" key="2">
    <citation type="journal article" date="2022" name="Arch. Microbiol.">
        <title>Rhodococcus pseudokoreensis sp. nov. isolated from the rhizosphere of young M26 apple rootstocks.</title>
        <authorList>
            <person name="Kampfer P."/>
            <person name="Glaeser S.P."/>
            <person name="Blom J."/>
            <person name="Wolf J."/>
            <person name="Benning S."/>
            <person name="Schloter M."/>
            <person name="Neumann-Schaal M."/>
        </authorList>
    </citation>
    <scope>NUCLEOTIDE SEQUENCE [LARGE SCALE GENOMIC DNA]</scope>
    <source>
        <strain evidence="1 2">R79</strain>
    </source>
</reference>
<gene>
    <name evidence="1" type="ORF">JWS13_12645</name>
</gene>
<proteinExistence type="predicted"/>
<protein>
    <recommendedName>
        <fullName evidence="3">SCP2 domain-containing protein</fullName>
    </recommendedName>
</protein>
<evidence type="ECO:0008006" key="3">
    <source>
        <dbReference type="Google" id="ProtNLM"/>
    </source>
</evidence>
<dbReference type="EMBL" id="CP070619">
    <property type="protein sequence ID" value="QSE89409.1"/>
    <property type="molecule type" value="Genomic_DNA"/>
</dbReference>
<accession>A0A974ZT92</accession>
<dbReference type="RefSeq" id="WP_087562396.1">
    <property type="nucleotide sequence ID" value="NZ_CP070619.1"/>
</dbReference>
<reference evidence="1 2" key="1">
    <citation type="journal article" date="2021" name="Microbiol. Resour. Announc.">
        <title>Complete Genome Sequences of Two Rhodococcus sp. Strains with Large and Linear Chromosomes, Isolated from Apple Rhizosphere.</title>
        <authorList>
            <person name="Benning S."/>
            <person name="Brugnone N."/>
            <person name="Siani R."/>
            <person name="Kublik S."/>
            <person name="Schloter M."/>
            <person name="Rad V."/>
        </authorList>
    </citation>
    <scope>NUCLEOTIDE SEQUENCE [LARGE SCALE GENOMIC DNA]</scope>
    <source>
        <strain evidence="1 2">R79</strain>
    </source>
</reference>
<organism evidence="1 2">
    <name type="scientific">Rhodococcus pseudokoreensis</name>
    <dbReference type="NCBI Taxonomy" id="2811421"/>
    <lineage>
        <taxon>Bacteria</taxon>
        <taxon>Bacillati</taxon>
        <taxon>Actinomycetota</taxon>
        <taxon>Actinomycetes</taxon>
        <taxon>Mycobacteriales</taxon>
        <taxon>Nocardiaceae</taxon>
        <taxon>Rhodococcus</taxon>
    </lineage>
</organism>
<evidence type="ECO:0000313" key="1">
    <source>
        <dbReference type="EMBL" id="QSE89409.1"/>
    </source>
</evidence>
<name>A0A974ZT92_9NOCA</name>
<keyword evidence="2" id="KW-1185">Reference proteome</keyword>